<dbReference type="NCBIfam" id="TIGR01378">
    <property type="entry name" value="thi_PPkinase"/>
    <property type="match status" value="1"/>
</dbReference>
<name>A0A395XEW1_9BIFI</name>
<dbReference type="CDD" id="cd07995">
    <property type="entry name" value="TPK"/>
    <property type="match status" value="1"/>
</dbReference>
<gene>
    <name evidence="8" type="ORF">DWV92_03605</name>
</gene>
<dbReference type="SUPFAM" id="SSF63999">
    <property type="entry name" value="Thiamin pyrophosphokinase, catalytic domain"/>
    <property type="match status" value="1"/>
</dbReference>
<evidence type="ECO:0000256" key="2">
    <source>
        <dbReference type="ARBA" id="ARBA00022741"/>
    </source>
</evidence>
<dbReference type="Proteomes" id="UP000265970">
    <property type="component" value="Unassembled WGS sequence"/>
</dbReference>
<evidence type="ECO:0000256" key="4">
    <source>
        <dbReference type="ARBA" id="ARBA00022840"/>
    </source>
</evidence>
<dbReference type="InterPro" id="IPR007371">
    <property type="entry name" value="TPK_catalytic"/>
</dbReference>
<dbReference type="InterPro" id="IPR007373">
    <property type="entry name" value="Thiamin_PyroPKinase_B1-bd"/>
</dbReference>
<evidence type="ECO:0000256" key="5">
    <source>
        <dbReference type="NCBIfam" id="TIGR01378"/>
    </source>
</evidence>
<dbReference type="PANTHER" id="PTHR41299">
    <property type="entry name" value="THIAMINE PYROPHOSPHOKINASE"/>
    <property type="match status" value="1"/>
</dbReference>
<comment type="caution">
    <text evidence="8">The sequence shown here is derived from an EMBL/GenBank/DDBJ whole genome shotgun (WGS) entry which is preliminary data.</text>
</comment>
<dbReference type="InterPro" id="IPR006282">
    <property type="entry name" value="Thi_PPkinase"/>
</dbReference>
<dbReference type="EMBL" id="QRZV01000002">
    <property type="protein sequence ID" value="RGW10152.1"/>
    <property type="molecule type" value="Genomic_DNA"/>
</dbReference>
<keyword evidence="2" id="KW-0547">Nucleotide-binding</keyword>
<protein>
    <recommendedName>
        <fullName evidence="5">Thiamine diphosphokinase</fullName>
        <ecNumber evidence="5">2.7.6.2</ecNumber>
    </recommendedName>
</protein>
<organism evidence="8 9">
    <name type="scientific">Bifidobacterium pseudolongum</name>
    <dbReference type="NCBI Taxonomy" id="1694"/>
    <lineage>
        <taxon>Bacteria</taxon>
        <taxon>Bacillati</taxon>
        <taxon>Actinomycetota</taxon>
        <taxon>Actinomycetes</taxon>
        <taxon>Bifidobacteriales</taxon>
        <taxon>Bifidobacteriaceae</taxon>
        <taxon>Bifidobacterium</taxon>
    </lineage>
</organism>
<sequence>MHRASQHTTQGAAMAPIRTARTPLPTCVVFAAGEYYHEPIDVPPGAFVVAADGGYDHARELGVQVDAVVGDFDSVHSARSAIGAETVALPPQKDDPDLLSALKIGWAHGGRAFHIYGGLGGRVDHTISNIQQLAFIAAHGGIAFLHGAGQIVTAICDAALTFPPHPVHGTQYISVFAHSDEARGVDERGLAYELHDATMTNLQVNGLSNEFVDGLGAEVRVRRGLLTVVFDAAAPLPTLVGAPAAAGTLGAPSTHVSAALADRG</sequence>
<dbReference type="InterPro" id="IPR053149">
    <property type="entry name" value="TPK"/>
</dbReference>
<proteinExistence type="predicted"/>
<evidence type="ECO:0000256" key="1">
    <source>
        <dbReference type="ARBA" id="ARBA00022679"/>
    </source>
</evidence>
<dbReference type="Pfam" id="PF04263">
    <property type="entry name" value="TPK_catalytic"/>
    <property type="match status" value="1"/>
</dbReference>
<dbReference type="GO" id="GO:0016301">
    <property type="term" value="F:kinase activity"/>
    <property type="evidence" value="ECO:0007669"/>
    <property type="project" value="UniProtKB-KW"/>
</dbReference>
<dbReference type="GO" id="GO:0006772">
    <property type="term" value="P:thiamine metabolic process"/>
    <property type="evidence" value="ECO:0007669"/>
    <property type="project" value="UniProtKB-UniRule"/>
</dbReference>
<keyword evidence="3 8" id="KW-0418">Kinase</keyword>
<dbReference type="EC" id="2.7.6.2" evidence="5"/>
<feature type="domain" description="Thiamin pyrophosphokinase thiamin-binding" evidence="7">
    <location>
        <begin position="169"/>
        <end position="226"/>
    </location>
</feature>
<dbReference type="GO" id="GO:0030975">
    <property type="term" value="F:thiamine binding"/>
    <property type="evidence" value="ECO:0007669"/>
    <property type="project" value="InterPro"/>
</dbReference>
<dbReference type="AlphaFoldDB" id="A0A395XEW1"/>
<feature type="domain" description="Thiamin pyrophosphokinase catalytic" evidence="6">
    <location>
        <begin position="47"/>
        <end position="134"/>
    </location>
</feature>
<evidence type="ECO:0000259" key="6">
    <source>
        <dbReference type="Pfam" id="PF04263"/>
    </source>
</evidence>
<evidence type="ECO:0000259" key="7">
    <source>
        <dbReference type="Pfam" id="PF04265"/>
    </source>
</evidence>
<accession>A0A395XEW1</accession>
<dbReference type="Pfam" id="PF04265">
    <property type="entry name" value="TPK_B1_binding"/>
    <property type="match status" value="1"/>
</dbReference>
<evidence type="ECO:0000313" key="8">
    <source>
        <dbReference type="EMBL" id="RGW10152.1"/>
    </source>
</evidence>
<keyword evidence="1 8" id="KW-0808">Transferase</keyword>
<reference evidence="8 9" key="1">
    <citation type="submission" date="2018-08" db="EMBL/GenBank/DDBJ databases">
        <title>A genome reference for cultivated species of the human gut microbiota.</title>
        <authorList>
            <person name="Zou Y."/>
            <person name="Xue W."/>
            <person name="Luo G."/>
        </authorList>
    </citation>
    <scope>NUCLEOTIDE SEQUENCE [LARGE SCALE GENOMIC DNA]</scope>
    <source>
        <strain evidence="8 9">AF13-3LB</strain>
    </source>
</reference>
<dbReference type="InterPro" id="IPR036759">
    <property type="entry name" value="TPK_catalytic_sf"/>
</dbReference>
<dbReference type="Gene3D" id="3.40.50.10240">
    <property type="entry name" value="Thiamin pyrophosphokinase, catalytic domain"/>
    <property type="match status" value="1"/>
</dbReference>
<dbReference type="GO" id="GO:0009229">
    <property type="term" value="P:thiamine diphosphate biosynthetic process"/>
    <property type="evidence" value="ECO:0007669"/>
    <property type="project" value="InterPro"/>
</dbReference>
<dbReference type="GO" id="GO:0005524">
    <property type="term" value="F:ATP binding"/>
    <property type="evidence" value="ECO:0007669"/>
    <property type="project" value="UniProtKB-KW"/>
</dbReference>
<evidence type="ECO:0000313" key="9">
    <source>
        <dbReference type="Proteomes" id="UP000265970"/>
    </source>
</evidence>
<dbReference type="PANTHER" id="PTHR41299:SF1">
    <property type="entry name" value="THIAMINE PYROPHOSPHOKINASE"/>
    <property type="match status" value="1"/>
</dbReference>
<evidence type="ECO:0000256" key="3">
    <source>
        <dbReference type="ARBA" id="ARBA00022777"/>
    </source>
</evidence>
<keyword evidence="4" id="KW-0067">ATP-binding</keyword>
<dbReference type="GO" id="GO:0004788">
    <property type="term" value="F:thiamine diphosphokinase activity"/>
    <property type="evidence" value="ECO:0007669"/>
    <property type="project" value="UniProtKB-UniRule"/>
</dbReference>